<keyword evidence="7" id="KW-0812">Transmembrane</keyword>
<feature type="domain" description="SDR-like Ig" evidence="9">
    <location>
        <begin position="53"/>
        <end position="143"/>
    </location>
</feature>
<evidence type="ECO:0000256" key="6">
    <source>
        <dbReference type="SAM" id="MobiDB-lite"/>
    </source>
</evidence>
<feature type="transmembrane region" description="Helical" evidence="7">
    <location>
        <begin position="603"/>
        <end position="623"/>
    </location>
</feature>
<evidence type="ECO:0000259" key="9">
    <source>
        <dbReference type="Pfam" id="PF17961"/>
    </source>
</evidence>
<keyword evidence="3" id="KW-0964">Secreted</keyword>
<dbReference type="HOGENOM" id="CLU_434585_0_0_11"/>
<keyword evidence="7" id="KW-0472">Membrane</keyword>
<feature type="domain" description="DUF5979" evidence="10">
    <location>
        <begin position="357"/>
        <end position="467"/>
    </location>
</feature>
<feature type="chain" id="PRO_5003953952" evidence="8">
    <location>
        <begin position="25"/>
        <end position="629"/>
    </location>
</feature>
<sequence length="629" mass="65140">MALRIFSALMLVLASIFYVPTASAQTTNNDGYRVDNVTLKPYPQSVDADGNLYEWSGLEVEFDWSAPKGGVQAGDEFTIKFPKDDNGAPLLGLKQSREFDLVDTNGQSGGTCVANEAKGEVTCHPDDRFVDKDDVHGTIRVAAATRGVDANLTSYAFTIGKGSVEAYVPGNKGIVGRGQNFPENSFKSGWMENDGRTLTWVLYVPGKSLPSNPSMPLHITDAIPADSSPHTFKCAPGQGYIVPQGPGNFRVQALGFRNSSDVLKDLDNNAKSHLGVTAQTFENNNKTMHLTVNPPEGGWKSDEGYRIKYHTCVDSPVAEGVFKNGAKAENIDFGTHVVDYKDDASGTIGGVSRKGYQITKKIAADSAPIDANQEFEVTVKVDADDDRFDSTDTIKLKADKTYVSKKELPAGTRVTVSEENLPKVSGLTFKDPQYSADEVDNPVVNGNSVTVKISNDKNADIKVTNSATGKPKTTGGGLLITGGGSSGGSSEGSSAGSSGLPLWVGLLAVPLLAAGVVGSSAVGSSAVGSSNNGPAAAPAAAPGPNRPAGQQQAAPAGNGGAPAAAPAKGIPAGQGGGQQATPTSAAPAAAQAEKTLANTGVRVIEIVGAALAVLVLGVVLLVVRSRRAR</sequence>
<feature type="region of interest" description="Disordered" evidence="6">
    <location>
        <begin position="464"/>
        <end position="496"/>
    </location>
</feature>
<evidence type="ECO:0000256" key="8">
    <source>
        <dbReference type="SAM" id="SignalP"/>
    </source>
</evidence>
<reference evidence="11 12" key="1">
    <citation type="submission" date="2012-05" db="EMBL/GenBank/DDBJ databases">
        <authorList>
            <person name="Weinstock G."/>
            <person name="Sodergren E."/>
            <person name="Lobos E.A."/>
            <person name="Fulton L."/>
            <person name="Fulton R."/>
            <person name="Courtney L."/>
            <person name="Fronick C."/>
            <person name="O'Laughlin M."/>
            <person name="Godfrey J."/>
            <person name="Wilson R.M."/>
            <person name="Miner T."/>
            <person name="Farmer C."/>
            <person name="Delehaunty K."/>
            <person name="Cordes M."/>
            <person name="Minx P."/>
            <person name="Tomlinson C."/>
            <person name="Chen J."/>
            <person name="Wollam A."/>
            <person name="Pepin K.H."/>
            <person name="Bhonagiri V."/>
            <person name="Zhang X."/>
            <person name="Suruliraj S."/>
            <person name="Warren W."/>
            <person name="Mitreva M."/>
            <person name="Mardis E.R."/>
            <person name="Wilson R.K."/>
        </authorList>
    </citation>
    <scope>NUCLEOTIDE SEQUENCE [LARGE SCALE GENOMIC DNA]</scope>
    <source>
        <strain evidence="11 12">F0235</strain>
    </source>
</reference>
<dbReference type="InterPro" id="IPR041171">
    <property type="entry name" value="SDR_Ig"/>
</dbReference>
<feature type="signal peptide" evidence="8">
    <location>
        <begin position="1"/>
        <end position="24"/>
    </location>
</feature>
<comment type="subcellular location">
    <subcellularLocation>
        <location evidence="1">Secreted</location>
        <location evidence="1">Cell wall</location>
        <topology evidence="1">Peptidoglycan-anchor</topology>
    </subcellularLocation>
</comment>
<dbReference type="Pfam" id="PF17961">
    <property type="entry name" value="Big_8"/>
    <property type="match status" value="1"/>
</dbReference>
<evidence type="ECO:0000256" key="1">
    <source>
        <dbReference type="ARBA" id="ARBA00004168"/>
    </source>
</evidence>
<dbReference type="InterPro" id="IPR008966">
    <property type="entry name" value="Adhesion_dom_sf"/>
</dbReference>
<gene>
    <name evidence="11" type="ORF">HMPREF9997_02553</name>
</gene>
<dbReference type="PATRIC" id="fig|1035195.3.peg.2279"/>
<organism evidence="11 12">
    <name type="scientific">Corynebacterium durum F0235</name>
    <dbReference type="NCBI Taxonomy" id="1035195"/>
    <lineage>
        <taxon>Bacteria</taxon>
        <taxon>Bacillati</taxon>
        <taxon>Actinomycetota</taxon>
        <taxon>Actinomycetes</taxon>
        <taxon>Mycobacteriales</taxon>
        <taxon>Corynebacteriaceae</taxon>
        <taxon>Corynebacterium</taxon>
    </lineage>
</organism>
<dbReference type="eggNOG" id="COG4932">
    <property type="taxonomic scope" value="Bacteria"/>
</dbReference>
<dbReference type="InterPro" id="IPR011252">
    <property type="entry name" value="Fibrogen-bd_dom1"/>
</dbReference>
<evidence type="ECO:0000313" key="12">
    <source>
        <dbReference type="Proteomes" id="UP000010445"/>
    </source>
</evidence>
<accession>L1MA08</accession>
<dbReference type="Proteomes" id="UP000010445">
    <property type="component" value="Unassembled WGS sequence"/>
</dbReference>
<dbReference type="EMBL" id="AMEM01000041">
    <property type="protein sequence ID" value="EKX87776.1"/>
    <property type="molecule type" value="Genomic_DNA"/>
</dbReference>
<dbReference type="RefSeq" id="WP_006062357.1">
    <property type="nucleotide sequence ID" value="NZ_KB290824.1"/>
</dbReference>
<feature type="compositionally biased region" description="Gly residues" evidence="6">
    <location>
        <begin position="474"/>
        <end position="490"/>
    </location>
</feature>
<feature type="region of interest" description="Disordered" evidence="6">
    <location>
        <begin position="523"/>
        <end position="587"/>
    </location>
</feature>
<dbReference type="OrthoDB" id="4411176at2"/>
<dbReference type="GO" id="GO:0007155">
    <property type="term" value="P:cell adhesion"/>
    <property type="evidence" value="ECO:0007669"/>
    <property type="project" value="InterPro"/>
</dbReference>
<dbReference type="STRING" id="1035195.HMPREF9997_02553"/>
<dbReference type="SUPFAM" id="SSF49401">
    <property type="entry name" value="Bacterial adhesins"/>
    <property type="match status" value="1"/>
</dbReference>
<name>L1MA08_9CORY</name>
<dbReference type="AlphaFoldDB" id="L1MA08"/>
<evidence type="ECO:0000256" key="2">
    <source>
        <dbReference type="ARBA" id="ARBA00022512"/>
    </source>
</evidence>
<feature type="compositionally biased region" description="Low complexity" evidence="6">
    <location>
        <begin position="523"/>
        <end position="571"/>
    </location>
</feature>
<proteinExistence type="predicted"/>
<evidence type="ECO:0000256" key="4">
    <source>
        <dbReference type="ARBA" id="ARBA00022729"/>
    </source>
</evidence>
<protein>
    <submittedName>
        <fullName evidence="11">LPXTG-motif protein cell wall anchor domain protein</fullName>
    </submittedName>
</protein>
<keyword evidence="7" id="KW-1133">Transmembrane helix</keyword>
<dbReference type="Pfam" id="PF19407">
    <property type="entry name" value="DUF5979"/>
    <property type="match status" value="1"/>
</dbReference>
<keyword evidence="12" id="KW-1185">Reference proteome</keyword>
<keyword evidence="4 8" id="KW-0732">Signal</keyword>
<dbReference type="InterPro" id="IPR046022">
    <property type="entry name" value="DUF5979"/>
</dbReference>
<evidence type="ECO:0000256" key="7">
    <source>
        <dbReference type="SAM" id="Phobius"/>
    </source>
</evidence>
<evidence type="ECO:0000256" key="3">
    <source>
        <dbReference type="ARBA" id="ARBA00022525"/>
    </source>
</evidence>
<comment type="caution">
    <text evidence="11">The sequence shown here is derived from an EMBL/GenBank/DDBJ whole genome shotgun (WGS) entry which is preliminary data.</text>
</comment>
<keyword evidence="5" id="KW-0572">Peptidoglycan-anchor</keyword>
<evidence type="ECO:0000313" key="11">
    <source>
        <dbReference type="EMBL" id="EKX87776.1"/>
    </source>
</evidence>
<evidence type="ECO:0000256" key="5">
    <source>
        <dbReference type="ARBA" id="ARBA00023088"/>
    </source>
</evidence>
<dbReference type="Gene3D" id="2.60.40.1140">
    <property type="entry name" value="Collagen-binding surface protein Cna, B-type domain"/>
    <property type="match status" value="1"/>
</dbReference>
<dbReference type="Gene3D" id="2.60.40.1280">
    <property type="match status" value="1"/>
</dbReference>
<evidence type="ECO:0000259" key="10">
    <source>
        <dbReference type="Pfam" id="PF19407"/>
    </source>
</evidence>
<keyword evidence="2" id="KW-0134">Cell wall</keyword>